<dbReference type="HOGENOM" id="CLU_829950_0_0_1"/>
<protein>
    <submittedName>
        <fullName evidence="2">Uncharacterized protein</fullName>
    </submittedName>
</protein>
<keyword evidence="3" id="KW-1185">Reference proteome</keyword>
<proteinExistence type="predicted"/>
<dbReference type="EnsemblPlants" id="OMERI04G14830.1">
    <property type="protein sequence ID" value="OMERI04G14830.1"/>
    <property type="gene ID" value="OMERI04G14830"/>
</dbReference>
<reference evidence="2" key="2">
    <citation type="submission" date="2018-05" db="EMBL/GenBank/DDBJ databases">
        <title>OmerRS3 (Oryza meridionalis Reference Sequence Version 3).</title>
        <authorList>
            <person name="Zhang J."/>
            <person name="Kudrna D."/>
            <person name="Lee S."/>
            <person name="Talag J."/>
            <person name="Welchert J."/>
            <person name="Wing R.A."/>
        </authorList>
    </citation>
    <scope>NUCLEOTIDE SEQUENCE [LARGE SCALE GENOMIC DNA]</scope>
    <source>
        <strain evidence="2">OR44</strain>
    </source>
</reference>
<sequence>MDQGSSSSMSSCSSSTTASTGPDQGRLSAAAPTIDPSKASSSSVAATMAGVPGSSPAMAPLLTSARMSSGSSASSTSSFDPAGSSASAPACSPRPGLSASAPAFYPTTASSSSTPVMPAVSGFLPQIPEPTASCSDFPPEMLWHHPCGEQKIKGGRPDLLGREFGLLAEQKRLIQRHVDLKEEMHLRHNKEIENAFISETRLAPGVEQDQLGDCKKAVLVQQDQSGKEEESHQCLRQLQDVNGEQLVGVPKLGLPGAEENFACNNTAAHKEFSEFPGPEIKFGSINIRDIPLLRGRQAAVVLPNPELDRRTSGLTPAGASSLDQETDQELNEKLL</sequence>
<dbReference type="Proteomes" id="UP000008021">
    <property type="component" value="Chromosome 4"/>
</dbReference>
<dbReference type="Gramene" id="OMERI04G14830.5">
    <property type="protein sequence ID" value="OMERI04G14830.5"/>
    <property type="gene ID" value="OMERI04G14830"/>
</dbReference>
<accession>A0A0E0DFS0</accession>
<organism evidence="2">
    <name type="scientific">Oryza meridionalis</name>
    <dbReference type="NCBI Taxonomy" id="40149"/>
    <lineage>
        <taxon>Eukaryota</taxon>
        <taxon>Viridiplantae</taxon>
        <taxon>Streptophyta</taxon>
        <taxon>Embryophyta</taxon>
        <taxon>Tracheophyta</taxon>
        <taxon>Spermatophyta</taxon>
        <taxon>Magnoliopsida</taxon>
        <taxon>Liliopsida</taxon>
        <taxon>Poales</taxon>
        <taxon>Poaceae</taxon>
        <taxon>BOP clade</taxon>
        <taxon>Oryzoideae</taxon>
        <taxon>Oryzeae</taxon>
        <taxon>Oryzinae</taxon>
        <taxon>Oryza</taxon>
    </lineage>
</organism>
<evidence type="ECO:0000313" key="3">
    <source>
        <dbReference type="Proteomes" id="UP000008021"/>
    </source>
</evidence>
<dbReference type="EnsemblPlants" id="OMERI04G14830.2">
    <property type="protein sequence ID" value="OMERI04G14830.2"/>
    <property type="gene ID" value="OMERI04G14830"/>
</dbReference>
<dbReference type="Gramene" id="OMERI04G14830.3">
    <property type="protein sequence ID" value="OMERI04G14830.3"/>
    <property type="gene ID" value="OMERI04G14830"/>
</dbReference>
<dbReference type="EnsemblPlants" id="OMERI04G14830.3">
    <property type="protein sequence ID" value="OMERI04G14830.3"/>
    <property type="gene ID" value="OMERI04G14830"/>
</dbReference>
<evidence type="ECO:0000313" key="2">
    <source>
        <dbReference type="EnsemblPlants" id="OMERI04G14830.2"/>
    </source>
</evidence>
<name>A0A0E0DFS0_9ORYZ</name>
<dbReference type="AlphaFoldDB" id="A0A0E0DFS0"/>
<dbReference type="Gramene" id="OMERI04G14830.1">
    <property type="protein sequence ID" value="OMERI04G14830.1"/>
    <property type="gene ID" value="OMERI04G14830"/>
</dbReference>
<dbReference type="EnsemblPlants" id="OMERI04G14830.5">
    <property type="protein sequence ID" value="OMERI04G14830.5"/>
    <property type="gene ID" value="OMERI04G14830"/>
</dbReference>
<feature type="compositionally biased region" description="Low complexity" evidence="1">
    <location>
        <begin position="64"/>
        <end position="95"/>
    </location>
</feature>
<reference evidence="2" key="1">
    <citation type="submission" date="2015-04" db="UniProtKB">
        <authorList>
            <consortium name="EnsemblPlants"/>
        </authorList>
    </citation>
    <scope>IDENTIFICATION</scope>
</reference>
<dbReference type="Gramene" id="OMERI04G14830.2">
    <property type="protein sequence ID" value="OMERI04G14830.2"/>
    <property type="gene ID" value="OMERI04G14830"/>
</dbReference>
<feature type="region of interest" description="Disordered" evidence="1">
    <location>
        <begin position="1"/>
        <end position="97"/>
    </location>
</feature>
<feature type="region of interest" description="Disordered" evidence="1">
    <location>
        <begin position="304"/>
        <end position="335"/>
    </location>
</feature>
<feature type="compositionally biased region" description="Low complexity" evidence="1">
    <location>
        <begin position="1"/>
        <end position="20"/>
    </location>
</feature>
<evidence type="ECO:0000256" key="1">
    <source>
        <dbReference type="SAM" id="MobiDB-lite"/>
    </source>
</evidence>